<sequence length="115" mass="12421">MIVAHEKNQPGTAVNTPGAVNVFKKSLVGPAQGWTGWVMRLFTINSGGSTPRHAHPWPHINYILGGRGVLYLEGKENPVEAGCYAYVPGNAEHQFINSGDGDFTFICIVPDEGDK</sequence>
<evidence type="ECO:0000256" key="1">
    <source>
        <dbReference type="ARBA" id="ARBA00022723"/>
    </source>
</evidence>
<dbReference type="PANTHER" id="PTHR35848">
    <property type="entry name" value="OXALATE-BINDING PROTEIN"/>
    <property type="match status" value="1"/>
</dbReference>
<evidence type="ECO:0000259" key="2">
    <source>
        <dbReference type="Pfam" id="PF07883"/>
    </source>
</evidence>
<dbReference type="GO" id="GO:0046872">
    <property type="term" value="F:metal ion binding"/>
    <property type="evidence" value="ECO:0007669"/>
    <property type="project" value="UniProtKB-KW"/>
</dbReference>
<dbReference type="Gene3D" id="2.60.120.10">
    <property type="entry name" value="Jelly Rolls"/>
    <property type="match status" value="1"/>
</dbReference>
<dbReference type="EMBL" id="LYVF01000164">
    <property type="protein sequence ID" value="OAT81437.1"/>
    <property type="molecule type" value="Genomic_DNA"/>
</dbReference>
<gene>
    <name evidence="3" type="ORF">A6M21_11250</name>
</gene>
<evidence type="ECO:0000313" key="4">
    <source>
        <dbReference type="Proteomes" id="UP000078532"/>
    </source>
</evidence>
<protein>
    <submittedName>
        <fullName evidence="3">Cupin</fullName>
    </submittedName>
</protein>
<dbReference type="RefSeq" id="WP_066668651.1">
    <property type="nucleotide sequence ID" value="NZ_LYVF01000164.1"/>
</dbReference>
<dbReference type="InterPro" id="IPR013096">
    <property type="entry name" value="Cupin_2"/>
</dbReference>
<dbReference type="PANTHER" id="PTHR35848:SF6">
    <property type="entry name" value="CUPIN TYPE-2 DOMAIN-CONTAINING PROTEIN"/>
    <property type="match status" value="1"/>
</dbReference>
<keyword evidence="1" id="KW-0479">Metal-binding</keyword>
<dbReference type="InterPro" id="IPR011051">
    <property type="entry name" value="RmlC_Cupin_sf"/>
</dbReference>
<evidence type="ECO:0000313" key="3">
    <source>
        <dbReference type="EMBL" id="OAT81437.1"/>
    </source>
</evidence>
<dbReference type="Pfam" id="PF07883">
    <property type="entry name" value="Cupin_2"/>
    <property type="match status" value="1"/>
</dbReference>
<dbReference type="InterPro" id="IPR014710">
    <property type="entry name" value="RmlC-like_jellyroll"/>
</dbReference>
<dbReference type="Proteomes" id="UP000078532">
    <property type="component" value="Unassembled WGS sequence"/>
</dbReference>
<keyword evidence="4" id="KW-1185">Reference proteome</keyword>
<dbReference type="CDD" id="cd02222">
    <property type="entry name" value="cupin_TM1459-like"/>
    <property type="match status" value="1"/>
</dbReference>
<comment type="caution">
    <text evidence="3">The sequence shown here is derived from an EMBL/GenBank/DDBJ whole genome shotgun (WGS) entry which is preliminary data.</text>
</comment>
<organism evidence="3 4">
    <name type="scientific">Desulfotomaculum copahuensis</name>
    <dbReference type="NCBI Taxonomy" id="1838280"/>
    <lineage>
        <taxon>Bacteria</taxon>
        <taxon>Bacillati</taxon>
        <taxon>Bacillota</taxon>
        <taxon>Clostridia</taxon>
        <taxon>Eubacteriales</taxon>
        <taxon>Desulfotomaculaceae</taxon>
        <taxon>Desulfotomaculum</taxon>
    </lineage>
</organism>
<reference evidence="3 4" key="1">
    <citation type="submission" date="2016-04" db="EMBL/GenBank/DDBJ databases">
        <authorList>
            <person name="Evans L.H."/>
            <person name="Alamgir A."/>
            <person name="Owens N."/>
            <person name="Weber N.D."/>
            <person name="Virtaneva K."/>
            <person name="Barbian K."/>
            <person name="Babar A."/>
            <person name="Rosenke K."/>
        </authorList>
    </citation>
    <scope>NUCLEOTIDE SEQUENCE [LARGE SCALE GENOMIC DNA]</scope>
    <source>
        <strain evidence="3 4">LMa1</strain>
    </source>
</reference>
<dbReference type="AlphaFoldDB" id="A0A1B7LEA4"/>
<accession>A0A1B7LEA4</accession>
<dbReference type="InterPro" id="IPR051610">
    <property type="entry name" value="GPI/OXD"/>
</dbReference>
<proteinExistence type="predicted"/>
<feature type="domain" description="Cupin type-2" evidence="2">
    <location>
        <begin position="41"/>
        <end position="109"/>
    </location>
</feature>
<dbReference type="SUPFAM" id="SSF51182">
    <property type="entry name" value="RmlC-like cupins"/>
    <property type="match status" value="1"/>
</dbReference>
<name>A0A1B7LEA4_9FIRM</name>
<dbReference type="STRING" id="1838280.A6M21_11250"/>